<evidence type="ECO:0000256" key="6">
    <source>
        <dbReference type="ARBA" id="ARBA00023125"/>
    </source>
</evidence>
<keyword evidence="7" id="KW-0804">Transcription</keyword>
<keyword evidence="4" id="KW-0862">Zinc</keyword>
<sequence length="333" mass="36402">MEWTAPKRAASPPSPPLLWDWGGDHAGATGSGSGSSGDAPARRGGREREAKRARADDGEVRCQVEGCGLDLSRVKEYHRKHRVCEAHTKSPRVVVAGQERRFCQQCSRFHALSEFDQKKRSCRRRLSDHNARRRKPQPDAFAFASARLPSSSFDDRRQISFVWNKAPVSHVRPFTSPWDSSSELPQAKEIRELSTKGGTITGQVHLDKSYVSTAIPSLTHGKDEPWPMKGPDMSIAASKFDGAPDLQRALSLLSVGACGLPDPVHQTSCVIQFTSASENSGDLHLSHGANSGLASCGDGQHIASQPQAQLVRFTMDTSNSVYEPSFFSVNQIN</sequence>
<dbReference type="GO" id="GO:0008270">
    <property type="term" value="F:zinc ion binding"/>
    <property type="evidence" value="ECO:0007669"/>
    <property type="project" value="UniProtKB-KW"/>
</dbReference>
<dbReference type="GO" id="GO:0005634">
    <property type="term" value="C:nucleus"/>
    <property type="evidence" value="ECO:0000318"/>
    <property type="project" value="GO_Central"/>
</dbReference>
<accession>A0A804P402</accession>
<dbReference type="SUPFAM" id="SSF103612">
    <property type="entry name" value="SBT domain"/>
    <property type="match status" value="1"/>
</dbReference>
<keyword evidence="5" id="KW-0805">Transcription regulation</keyword>
<proteinExistence type="evidence at protein level"/>
<name>A0A804P402_MAIZE</name>
<dbReference type="FunFam" id="4.10.1100.10:FF:000001">
    <property type="entry name" value="Squamosa promoter-binding-like protein 14"/>
    <property type="match status" value="1"/>
</dbReference>
<evidence type="ECO:0000256" key="5">
    <source>
        <dbReference type="ARBA" id="ARBA00023015"/>
    </source>
</evidence>
<dbReference type="InterPro" id="IPR036893">
    <property type="entry name" value="SBP_sf"/>
</dbReference>
<dbReference type="PANTHER" id="PTHR31251:SF7">
    <property type="entry name" value="SQUAMOSA PROMOTER-BINDING-LIKE PROTEIN 4"/>
    <property type="match status" value="1"/>
</dbReference>
<dbReference type="InterPro" id="IPR004333">
    <property type="entry name" value="SBP_dom"/>
</dbReference>
<reference evidence="12" key="2">
    <citation type="submission" date="2019-07" db="EMBL/GenBank/DDBJ databases">
        <authorList>
            <person name="Seetharam A."/>
            <person name="Woodhouse M."/>
            <person name="Cannon E."/>
        </authorList>
    </citation>
    <scope>NUCLEOTIDE SEQUENCE [LARGE SCALE GENOMIC DNA]</scope>
    <source>
        <strain evidence="12">cv. B73</strain>
    </source>
</reference>
<dbReference type="InParanoid" id="A0A804P402"/>
<dbReference type="InterPro" id="IPR044817">
    <property type="entry name" value="SBP-like"/>
</dbReference>
<keyword evidence="8" id="KW-0539">Nucleus</keyword>
<keyword evidence="3 9" id="KW-0863">Zinc-finger</keyword>
<evidence type="ECO:0007829" key="14">
    <source>
        <dbReference type="PeptideAtlas" id="A0A804P402"/>
    </source>
</evidence>
<dbReference type="EnsemblPlants" id="Zm00001eb207010_T001">
    <property type="protein sequence ID" value="Zm00001eb207010_P001"/>
    <property type="gene ID" value="Zm00001eb207010"/>
</dbReference>
<reference evidence="13" key="1">
    <citation type="journal article" date="2009" name="Science">
        <title>The B73 maize genome: complexity, diversity, and dynamics.</title>
        <authorList>
            <person name="Schnable P.S."/>
            <person name="Ware D."/>
            <person name="Fulton R.S."/>
            <person name="Stein J.C."/>
            <person name="Wei F."/>
            <person name="Pasternak S."/>
            <person name="Liang C."/>
            <person name="Zhang J."/>
            <person name="Fulton L."/>
            <person name="Graves T.A."/>
            <person name="Minx P."/>
            <person name="Reily A.D."/>
            <person name="Courtney L."/>
            <person name="Kruchowski S.S."/>
            <person name="Tomlinson C."/>
            <person name="Strong C."/>
            <person name="Delehaunty K."/>
            <person name="Fronick C."/>
            <person name="Courtney B."/>
            <person name="Rock S.M."/>
            <person name="Belter E."/>
            <person name="Du F."/>
            <person name="Kim K."/>
            <person name="Abbott R.M."/>
            <person name="Cotton M."/>
            <person name="Levy A."/>
            <person name="Marchetto P."/>
            <person name="Ochoa K."/>
            <person name="Jackson S.M."/>
            <person name="Gillam B."/>
            <person name="Chen W."/>
            <person name="Yan L."/>
            <person name="Higginbotham J."/>
            <person name="Cardenas M."/>
            <person name="Waligorski J."/>
            <person name="Applebaum E."/>
            <person name="Phelps L."/>
            <person name="Falcone J."/>
            <person name="Kanchi K."/>
            <person name="Thane T."/>
            <person name="Scimone A."/>
            <person name="Thane N."/>
            <person name="Henke J."/>
            <person name="Wang T."/>
            <person name="Ruppert J."/>
            <person name="Shah N."/>
            <person name="Rotter K."/>
            <person name="Hodges J."/>
            <person name="Ingenthron E."/>
            <person name="Cordes M."/>
            <person name="Kohlberg S."/>
            <person name="Sgro J."/>
            <person name="Delgado B."/>
            <person name="Mead K."/>
            <person name="Chinwalla A."/>
            <person name="Leonard S."/>
            <person name="Crouse K."/>
            <person name="Collura K."/>
            <person name="Kudrna D."/>
            <person name="Currie J."/>
            <person name="He R."/>
            <person name="Angelova A."/>
            <person name="Rajasekar S."/>
            <person name="Mueller T."/>
            <person name="Lomeli R."/>
            <person name="Scara G."/>
            <person name="Ko A."/>
            <person name="Delaney K."/>
            <person name="Wissotski M."/>
            <person name="Lopez G."/>
            <person name="Campos D."/>
            <person name="Braidotti M."/>
            <person name="Ashley E."/>
            <person name="Golser W."/>
            <person name="Kim H."/>
            <person name="Lee S."/>
            <person name="Lin J."/>
            <person name="Dujmic Z."/>
            <person name="Kim W."/>
            <person name="Talag J."/>
            <person name="Zuccolo A."/>
            <person name="Fan C."/>
            <person name="Sebastian A."/>
            <person name="Kramer M."/>
            <person name="Spiegel L."/>
            <person name="Nascimento L."/>
            <person name="Zutavern T."/>
            <person name="Miller B."/>
            <person name="Ambroise C."/>
            <person name="Muller S."/>
            <person name="Spooner W."/>
            <person name="Narechania A."/>
            <person name="Ren L."/>
            <person name="Wei S."/>
            <person name="Kumari S."/>
            <person name="Faga B."/>
            <person name="Levy M.J."/>
            <person name="McMahan L."/>
            <person name="Van Buren P."/>
            <person name="Vaughn M.W."/>
            <person name="Ying K."/>
            <person name="Yeh C.-T."/>
            <person name="Emrich S.J."/>
            <person name="Jia Y."/>
            <person name="Kalyanaraman A."/>
            <person name="Hsia A.-P."/>
            <person name="Barbazuk W.B."/>
            <person name="Baucom R.S."/>
            <person name="Brutnell T.P."/>
            <person name="Carpita N.C."/>
            <person name="Chaparro C."/>
            <person name="Chia J.-M."/>
            <person name="Deragon J.-M."/>
            <person name="Estill J.C."/>
            <person name="Fu Y."/>
            <person name="Jeddeloh J.A."/>
            <person name="Han Y."/>
            <person name="Lee H."/>
            <person name="Li P."/>
            <person name="Lisch D.R."/>
            <person name="Liu S."/>
            <person name="Liu Z."/>
            <person name="Nagel D.H."/>
            <person name="McCann M.C."/>
            <person name="SanMiguel P."/>
            <person name="Myers A.M."/>
            <person name="Nettleton D."/>
            <person name="Nguyen J."/>
            <person name="Penning B.W."/>
            <person name="Ponnala L."/>
            <person name="Schneider K.L."/>
            <person name="Schwartz D.C."/>
            <person name="Sharma A."/>
            <person name="Soderlund C."/>
            <person name="Springer N.M."/>
            <person name="Sun Q."/>
            <person name="Wang H."/>
            <person name="Waterman M."/>
            <person name="Westerman R."/>
            <person name="Wolfgruber T.K."/>
            <person name="Yang L."/>
            <person name="Yu Y."/>
            <person name="Zhang L."/>
            <person name="Zhou S."/>
            <person name="Zhu Q."/>
            <person name="Bennetzen J.L."/>
            <person name="Dawe R.K."/>
            <person name="Jiang J."/>
            <person name="Jiang N."/>
            <person name="Presting G.G."/>
            <person name="Wessler S.R."/>
            <person name="Aluru S."/>
            <person name="Martienssen R.A."/>
            <person name="Clifton S.W."/>
            <person name="McCombie W.R."/>
            <person name="Wing R.A."/>
            <person name="Wilson R.K."/>
        </authorList>
    </citation>
    <scope>NUCLEOTIDE SEQUENCE [LARGE SCALE GENOMIC DNA]</scope>
    <source>
        <strain evidence="13">cv. B73</strain>
    </source>
</reference>
<keyword evidence="2" id="KW-0479">Metal-binding</keyword>
<keyword evidence="14" id="KW-1267">Proteomics identification</keyword>
<dbReference type="PANTHER" id="PTHR31251">
    <property type="entry name" value="SQUAMOSA PROMOTER-BINDING-LIKE PROTEIN 4"/>
    <property type="match status" value="1"/>
</dbReference>
<evidence type="ECO:0000313" key="13">
    <source>
        <dbReference type="Proteomes" id="UP000007305"/>
    </source>
</evidence>
<feature type="compositionally biased region" description="Basic and acidic residues" evidence="10">
    <location>
        <begin position="40"/>
        <end position="57"/>
    </location>
</feature>
<dbReference type="PROSITE" id="PS51141">
    <property type="entry name" value="ZF_SBP"/>
    <property type="match status" value="1"/>
</dbReference>
<gene>
    <name evidence="12" type="primary">sbp19</name>
</gene>
<evidence type="ECO:0000259" key="11">
    <source>
        <dbReference type="PROSITE" id="PS51141"/>
    </source>
</evidence>
<evidence type="ECO:0000256" key="4">
    <source>
        <dbReference type="ARBA" id="ARBA00022833"/>
    </source>
</evidence>
<evidence type="ECO:0000256" key="9">
    <source>
        <dbReference type="PROSITE-ProRule" id="PRU00470"/>
    </source>
</evidence>
<keyword evidence="13" id="KW-1185">Reference proteome</keyword>
<dbReference type="Pfam" id="PF03110">
    <property type="entry name" value="SBP"/>
    <property type="match status" value="1"/>
</dbReference>
<reference evidence="12" key="3">
    <citation type="submission" date="2021-05" db="UniProtKB">
        <authorList>
            <consortium name="EnsemblPlants"/>
        </authorList>
    </citation>
    <scope>IDENTIFICATION</scope>
    <source>
        <strain evidence="12">cv. B73</strain>
    </source>
</reference>
<dbReference type="Gene3D" id="4.10.1100.10">
    <property type="entry name" value="Transcription factor, SBP-box domain"/>
    <property type="match status" value="1"/>
</dbReference>
<evidence type="ECO:0000313" key="12">
    <source>
        <dbReference type="EnsemblPlants" id="Zm00001eb207010_P001"/>
    </source>
</evidence>
<feature type="region of interest" description="Disordered" evidence="10">
    <location>
        <begin position="1"/>
        <end position="57"/>
    </location>
</feature>
<evidence type="ECO:0000256" key="1">
    <source>
        <dbReference type="ARBA" id="ARBA00004123"/>
    </source>
</evidence>
<protein>
    <recommendedName>
        <fullName evidence="11">SBP-type domain-containing protein</fullName>
    </recommendedName>
</protein>
<comment type="subcellular location">
    <subcellularLocation>
        <location evidence="1">Nucleus</location>
    </subcellularLocation>
</comment>
<dbReference type="Gramene" id="Zm00001eb207010_T001">
    <property type="protein sequence ID" value="Zm00001eb207010_P001"/>
    <property type="gene ID" value="Zm00001eb207010"/>
</dbReference>
<dbReference type="Proteomes" id="UP000007305">
    <property type="component" value="Chromosome 4"/>
</dbReference>
<keyword evidence="6" id="KW-0238">DNA-binding</keyword>
<evidence type="ECO:0000256" key="8">
    <source>
        <dbReference type="ARBA" id="ARBA00023242"/>
    </source>
</evidence>
<dbReference type="GO" id="GO:0000976">
    <property type="term" value="F:transcription cis-regulatory region binding"/>
    <property type="evidence" value="ECO:0000318"/>
    <property type="project" value="GO_Central"/>
</dbReference>
<evidence type="ECO:0000256" key="2">
    <source>
        <dbReference type="ARBA" id="ARBA00022723"/>
    </source>
</evidence>
<organism evidence="12 13">
    <name type="scientific">Zea mays</name>
    <name type="common">Maize</name>
    <dbReference type="NCBI Taxonomy" id="4577"/>
    <lineage>
        <taxon>Eukaryota</taxon>
        <taxon>Viridiplantae</taxon>
        <taxon>Streptophyta</taxon>
        <taxon>Embryophyta</taxon>
        <taxon>Tracheophyta</taxon>
        <taxon>Spermatophyta</taxon>
        <taxon>Magnoliopsida</taxon>
        <taxon>Liliopsida</taxon>
        <taxon>Poales</taxon>
        <taxon>Poaceae</taxon>
        <taxon>PACMAD clade</taxon>
        <taxon>Panicoideae</taxon>
        <taxon>Andropogonodae</taxon>
        <taxon>Andropogoneae</taxon>
        <taxon>Tripsacinae</taxon>
        <taxon>Zea</taxon>
    </lineage>
</organism>
<evidence type="ECO:0000256" key="3">
    <source>
        <dbReference type="ARBA" id="ARBA00022771"/>
    </source>
</evidence>
<dbReference type="AlphaFoldDB" id="A0A804P402"/>
<evidence type="ECO:0000256" key="10">
    <source>
        <dbReference type="SAM" id="MobiDB-lite"/>
    </source>
</evidence>
<feature type="domain" description="SBP-type" evidence="11">
    <location>
        <begin position="59"/>
        <end position="136"/>
    </location>
</feature>
<dbReference type="GO" id="GO:0001216">
    <property type="term" value="F:DNA-binding transcription activator activity"/>
    <property type="evidence" value="ECO:0000318"/>
    <property type="project" value="GO_Central"/>
</dbReference>
<evidence type="ECO:0000256" key="7">
    <source>
        <dbReference type="ARBA" id="ARBA00023163"/>
    </source>
</evidence>